<dbReference type="Gene3D" id="1.10.10.10">
    <property type="entry name" value="Winged helix-like DNA-binding domain superfamily/Winged helix DNA-binding domain"/>
    <property type="match status" value="1"/>
</dbReference>
<sequence length="148" mass="15698">MSRALAELAAAGAVRDDGGLWTATGTPAGEAVAAVAEARERRATLDASRVELVRTYTDTTDCRRRLLLELLGEVRPDPCGACDSCDRGTSAPARSTGVRPGQAVRHERFGDGTVSVVEADRLTVLFEEHGYVTLDAAVALDSELLTVR</sequence>
<feature type="domain" description="ATP-dependent DNA helicase RecQ zinc-binding" evidence="1">
    <location>
        <begin position="42"/>
        <end position="85"/>
    </location>
</feature>
<keyword evidence="3" id="KW-1185">Reference proteome</keyword>
<dbReference type="Pfam" id="PF16124">
    <property type="entry name" value="RecQ_Zn_bind"/>
    <property type="match status" value="1"/>
</dbReference>
<evidence type="ECO:0000313" key="3">
    <source>
        <dbReference type="Proteomes" id="UP000288246"/>
    </source>
</evidence>
<protein>
    <recommendedName>
        <fullName evidence="1">ATP-dependent DNA helicase RecQ zinc-binding domain-containing protein</fullName>
    </recommendedName>
</protein>
<evidence type="ECO:0000313" key="2">
    <source>
        <dbReference type="EMBL" id="GCD21442.1"/>
    </source>
</evidence>
<dbReference type="EMBL" id="BHYL01000284">
    <property type="protein sequence ID" value="GCD21442.1"/>
    <property type="molecule type" value="Genomic_DNA"/>
</dbReference>
<dbReference type="AlphaFoldDB" id="A0A401V3G3"/>
<reference evidence="2 3" key="1">
    <citation type="submission" date="2018-11" db="EMBL/GenBank/DDBJ databases">
        <title>Draft genome sequence of Cellulomonas takizawaensis strain TKZ-21.</title>
        <authorList>
            <person name="Yamamura H."/>
            <person name="Hayashi T."/>
            <person name="Hamada M."/>
            <person name="Serisawa Y."/>
            <person name="Matsuyama K."/>
            <person name="Nakagawa Y."/>
            <person name="Otoguro M."/>
            <person name="Yanagida F."/>
            <person name="Hayakawa M."/>
        </authorList>
    </citation>
    <scope>NUCLEOTIDE SEQUENCE [LARGE SCALE GENOMIC DNA]</scope>
    <source>
        <strain evidence="2 3">TKZ-21</strain>
    </source>
</reference>
<comment type="caution">
    <text evidence="2">The sequence shown here is derived from an EMBL/GenBank/DDBJ whole genome shotgun (WGS) entry which is preliminary data.</text>
</comment>
<dbReference type="InterPro" id="IPR036388">
    <property type="entry name" value="WH-like_DNA-bd_sf"/>
</dbReference>
<name>A0A401V3G3_9CELL</name>
<accession>A0A401V3G3</accession>
<dbReference type="Proteomes" id="UP000288246">
    <property type="component" value="Unassembled WGS sequence"/>
</dbReference>
<gene>
    <name evidence="2" type="ORF">CTKZ_30040</name>
</gene>
<evidence type="ECO:0000259" key="1">
    <source>
        <dbReference type="Pfam" id="PF16124"/>
    </source>
</evidence>
<dbReference type="InterPro" id="IPR032284">
    <property type="entry name" value="RecQ_Zn-bd"/>
</dbReference>
<organism evidence="2 3">
    <name type="scientific">Cellulomonas algicola</name>
    <dbReference type="NCBI Taxonomy" id="2071633"/>
    <lineage>
        <taxon>Bacteria</taxon>
        <taxon>Bacillati</taxon>
        <taxon>Actinomycetota</taxon>
        <taxon>Actinomycetes</taxon>
        <taxon>Micrococcales</taxon>
        <taxon>Cellulomonadaceae</taxon>
        <taxon>Cellulomonas</taxon>
    </lineage>
</organism>
<proteinExistence type="predicted"/>